<name>A0AAV0BL59_PHAPC</name>
<reference evidence="2" key="1">
    <citation type="submission" date="2022-06" db="EMBL/GenBank/DDBJ databases">
        <authorList>
            <consortium name="SYNGENTA / RWTH Aachen University"/>
        </authorList>
    </citation>
    <scope>NUCLEOTIDE SEQUENCE</scope>
</reference>
<organism evidence="2 3">
    <name type="scientific">Phakopsora pachyrhizi</name>
    <name type="common">Asian soybean rust disease fungus</name>
    <dbReference type="NCBI Taxonomy" id="170000"/>
    <lineage>
        <taxon>Eukaryota</taxon>
        <taxon>Fungi</taxon>
        <taxon>Dikarya</taxon>
        <taxon>Basidiomycota</taxon>
        <taxon>Pucciniomycotina</taxon>
        <taxon>Pucciniomycetes</taxon>
        <taxon>Pucciniales</taxon>
        <taxon>Phakopsoraceae</taxon>
        <taxon>Phakopsora</taxon>
    </lineage>
</organism>
<proteinExistence type="predicted"/>
<evidence type="ECO:0000313" key="3">
    <source>
        <dbReference type="Proteomes" id="UP001153365"/>
    </source>
</evidence>
<evidence type="ECO:0000313" key="2">
    <source>
        <dbReference type="EMBL" id="CAH7687449.1"/>
    </source>
</evidence>
<accession>A0AAV0BL59</accession>
<dbReference type="EMBL" id="CALTRL010005872">
    <property type="protein sequence ID" value="CAH7687449.1"/>
    <property type="molecule type" value="Genomic_DNA"/>
</dbReference>
<sequence length="99" mass="11271">MRLRRYFEAGTVFLGVDEVNNNEISNSPGDMNFDKTSWVAYKGAKKAFANSAHQKIEDTQEDPRETKSKQCLSDNEHKRWDESYQVADAIPSSVIRSGQ</sequence>
<comment type="caution">
    <text evidence="2">The sequence shown here is derived from an EMBL/GenBank/DDBJ whole genome shotgun (WGS) entry which is preliminary data.</text>
</comment>
<evidence type="ECO:0000256" key="1">
    <source>
        <dbReference type="SAM" id="MobiDB-lite"/>
    </source>
</evidence>
<feature type="region of interest" description="Disordered" evidence="1">
    <location>
        <begin position="50"/>
        <end position="77"/>
    </location>
</feature>
<feature type="compositionally biased region" description="Basic and acidic residues" evidence="1">
    <location>
        <begin position="54"/>
        <end position="77"/>
    </location>
</feature>
<dbReference type="Proteomes" id="UP001153365">
    <property type="component" value="Unassembled WGS sequence"/>
</dbReference>
<gene>
    <name evidence="2" type="ORF">PPACK8108_LOCUS22230</name>
</gene>
<protein>
    <submittedName>
        <fullName evidence="2">Uncharacterized protein</fullName>
    </submittedName>
</protein>
<dbReference type="AlphaFoldDB" id="A0AAV0BL59"/>
<keyword evidence="3" id="KW-1185">Reference proteome</keyword>